<evidence type="ECO:0000259" key="2">
    <source>
        <dbReference type="PROSITE" id="PS51192"/>
    </source>
</evidence>
<dbReference type="KEGG" id="vg:80513155"/>
<dbReference type="PANTHER" id="PTHR45766">
    <property type="entry name" value="DNA ANNEALING HELICASE AND ENDONUCLEASE ZRANB3 FAMILY MEMBER"/>
    <property type="match status" value="1"/>
</dbReference>
<dbReference type="GO" id="GO:0004386">
    <property type="term" value="F:helicase activity"/>
    <property type="evidence" value="ECO:0007669"/>
    <property type="project" value="UniProtKB-KW"/>
</dbReference>
<protein>
    <submittedName>
        <fullName evidence="3">Putative helicase</fullName>
    </submittedName>
</protein>
<dbReference type="SUPFAM" id="SSF52540">
    <property type="entry name" value="P-loop containing nucleoside triphosphate hydrolases"/>
    <property type="match status" value="2"/>
</dbReference>
<reference evidence="3 4" key="1">
    <citation type="journal article" date="2016" name="Genome Announc.">
        <title>Complete Genome Sequence of a New Megavirus Family Member Isolated from an Inland Water Lake for the First Time in India.</title>
        <authorList>
            <person name="Chatterjee A."/>
            <person name="Ali F."/>
            <person name="Bange D."/>
            <person name="Kondabagil K."/>
        </authorList>
    </citation>
    <scope>NUCLEOTIDE SEQUENCE [LARGE SCALE GENOMIC DNA]</scope>
    <source>
        <strain evidence="3">1</strain>
    </source>
</reference>
<dbReference type="InterPro" id="IPR000330">
    <property type="entry name" value="SNF2_N"/>
</dbReference>
<keyword evidence="4" id="KW-1185">Reference proteome</keyword>
<dbReference type="InterPro" id="IPR027417">
    <property type="entry name" value="P-loop_NTPase"/>
</dbReference>
<dbReference type="GO" id="GO:0005524">
    <property type="term" value="F:ATP binding"/>
    <property type="evidence" value="ECO:0007669"/>
    <property type="project" value="InterPro"/>
</dbReference>
<keyword evidence="3" id="KW-0347">Helicase</keyword>
<dbReference type="RefSeq" id="YP_010776544.1">
    <property type="nucleotide sequence ID" value="NC_075034.1"/>
</dbReference>
<dbReference type="GeneID" id="80513155"/>
<proteinExistence type="predicted"/>
<organism evidence="3 4">
    <name type="scientific">Powai lake megavirus</name>
    <dbReference type="NCBI Taxonomy" id="1842663"/>
    <lineage>
        <taxon>Viruses</taxon>
        <taxon>Varidnaviria</taxon>
        <taxon>Bamfordvirae</taxon>
        <taxon>Nucleocytoviricota</taxon>
        <taxon>Megaviricetes</taxon>
        <taxon>Imitervirales</taxon>
        <taxon>Mimiviridae</taxon>
        <taxon>Megamimivirinae</taxon>
        <taxon>Megavirus</taxon>
        <taxon>Megavirus powaiense</taxon>
    </lineage>
</organism>
<sequence length="1237" mass="143760">MDEINYIELIKIVERSVKRSFMAFVYENGKDVENVANMGAHPGDIVKLERSGEYYGIAVEILGDVKPLLTNKFVIRILTMMKKEDYVTILGVLGLTNMDQLYYILDRWFRIATTDYNNVIKYTNKYPVFDKWISTVAYDPIMAPVKIVEIGLNQVTGESVVPPDWIDREFDSAEDLHYAMSQLPNRIGRSPVTYAIIYTMIVQTTNNLITDLKNIDYNTIFYFDIINGSFQTIQTKKEKPGYEYVKYDDILIGFKLTDILEPKGKITGEHTQSRLKEVGLLVSRLQKSIRRGRYGARALAETIEALNISPNYNLPEHGFLRVSASKQMVWRLFITIFEDCRPYKSLYEPSLLHLIMLVLITQKLLEYRFTNQVLENIKLIALLAQYNDKTTDWYPWQKLEIANISDVILTKKSDYHNALFMAIHNVIMRKYDNQMLRRYYTIEHSINEFDRPIELQKDNWKKTLSNSKKLLHDKDVYRDIILSSFDMHNKTYITLYYQACKAISMTTREIVGYIWDISSGYNIRSGLPKPPTDNTLVSIQEYFYQQSLDAKIEETNIIESPESFTVMNIPKYINIKPNERARRTSFLLLFGNKYKSKNNEIVLAGSISKPIRIKINNEWNWSDDIKYLNDYPRRTVYLTDIDPPFGFAWTKNKVNTEIIEGKPTIDGKYIPFFDASMILKSVSPNINQKAKSKLLDLVITVLSGQEINFETLLDLRQQHITELVNWIPNNNDMQLINMELITVAYTKIYNQHNNIITIGPISSSGSKMQNSINYLLEGKLWAVFNLFSYLYPDTLKPSGSVNFHIKKSTAGYIHLINSLEKILFDNKPITGSIPIIKTQLWDHQLESVNKIISGFRNGIFGFGDSSDVGSGKTLTSLKIATELIHETNRTYSGILVLLPGNKLIKTWKEEIERHTKGFDVIYQENDANIGPIERNTIVITTMGRNRDHPINHKWLLVIIDECLTVQNKNALWTESAWKQSMMAKHLVMMSATFFRTRFDKLYYMLKMLRTGLPERREYLDAILLESIVSKISSSKRKWISNFNYFTLDDETRKLYTQIDRSNMSTEVKFAKMTSLLISSSKTNLILVNQLSILIKQMESKKHRCLIYARANEEANFWSQHLNIPIYPEKGQHCIVTYHNGTYGLNDLVIYDTIIMRPPNSDLLPQIKGRLDRFGQQSDNLRIEYFIFKDTIEEGLIIRLNIASQFIHKYIMPLATFYDVSVNYKKYLEQNNELQKID</sequence>
<dbReference type="PROSITE" id="PS51192">
    <property type="entry name" value="HELICASE_ATP_BIND_1"/>
    <property type="match status" value="1"/>
</dbReference>
<dbReference type="Proteomes" id="UP000241365">
    <property type="component" value="Segment"/>
</dbReference>
<dbReference type="PANTHER" id="PTHR45766:SF6">
    <property type="entry name" value="SWI_SNF-RELATED MATRIX-ASSOCIATED ACTIN-DEPENDENT REGULATOR OF CHROMATIN SUBFAMILY A-LIKE PROTEIN 1"/>
    <property type="match status" value="1"/>
</dbReference>
<evidence type="ECO:0000256" key="1">
    <source>
        <dbReference type="ARBA" id="ARBA00022801"/>
    </source>
</evidence>
<keyword evidence="3" id="KW-0547">Nucleotide-binding</keyword>
<keyword evidence="3" id="KW-0067">ATP-binding</keyword>
<evidence type="ECO:0000313" key="4">
    <source>
        <dbReference type="Proteomes" id="UP000241365"/>
    </source>
</evidence>
<dbReference type="Pfam" id="PF00176">
    <property type="entry name" value="SNF2-rel_dom"/>
    <property type="match status" value="1"/>
</dbReference>
<keyword evidence="1" id="KW-0378">Hydrolase</keyword>
<name>A0A167RKG9_9VIRU</name>
<dbReference type="GO" id="GO:0003677">
    <property type="term" value="F:DNA binding"/>
    <property type="evidence" value="ECO:0007669"/>
    <property type="project" value="InterPro"/>
</dbReference>
<feature type="domain" description="Helicase ATP-binding" evidence="2">
    <location>
        <begin position="865"/>
        <end position="1011"/>
    </location>
</feature>
<dbReference type="Gene3D" id="3.40.50.300">
    <property type="entry name" value="P-loop containing nucleotide triphosphate hydrolases"/>
    <property type="match status" value="1"/>
</dbReference>
<dbReference type="EMBL" id="KU877344">
    <property type="protein sequence ID" value="ANB50793.1"/>
    <property type="molecule type" value="Genomic_DNA"/>
</dbReference>
<dbReference type="InterPro" id="IPR014001">
    <property type="entry name" value="Helicase_ATP-bd"/>
</dbReference>
<dbReference type="SMART" id="SM00487">
    <property type="entry name" value="DEXDc"/>
    <property type="match status" value="1"/>
</dbReference>
<evidence type="ECO:0000313" key="3">
    <source>
        <dbReference type="EMBL" id="ANB50793.1"/>
    </source>
</evidence>
<accession>A0A167RKG9</accession>
<dbReference type="GO" id="GO:0016787">
    <property type="term" value="F:hydrolase activity"/>
    <property type="evidence" value="ECO:0007669"/>
    <property type="project" value="UniProtKB-KW"/>
</dbReference>